<feature type="compositionally biased region" description="Low complexity" evidence="1">
    <location>
        <begin position="40"/>
        <end position="53"/>
    </location>
</feature>
<name>A0A2R6NL09_9APHY</name>
<dbReference type="STRING" id="98765.A0A2R6NL09"/>
<comment type="caution">
    <text evidence="2">The sequence shown here is derived from an EMBL/GenBank/DDBJ whole genome shotgun (WGS) entry which is preliminary data.</text>
</comment>
<dbReference type="OrthoDB" id="3153997at2759"/>
<feature type="compositionally biased region" description="Pro residues" evidence="1">
    <location>
        <begin position="54"/>
        <end position="63"/>
    </location>
</feature>
<dbReference type="AlphaFoldDB" id="A0A2R6NL09"/>
<evidence type="ECO:0000313" key="3">
    <source>
        <dbReference type="Proteomes" id="UP000186601"/>
    </source>
</evidence>
<dbReference type="EMBL" id="MLYV02001119">
    <property type="protein sequence ID" value="PSR72991.1"/>
    <property type="molecule type" value="Genomic_DNA"/>
</dbReference>
<evidence type="ECO:0000313" key="2">
    <source>
        <dbReference type="EMBL" id="PSR72991.1"/>
    </source>
</evidence>
<organism evidence="2 3">
    <name type="scientific">Hermanssonia centrifuga</name>
    <dbReference type="NCBI Taxonomy" id="98765"/>
    <lineage>
        <taxon>Eukaryota</taxon>
        <taxon>Fungi</taxon>
        <taxon>Dikarya</taxon>
        <taxon>Basidiomycota</taxon>
        <taxon>Agaricomycotina</taxon>
        <taxon>Agaricomycetes</taxon>
        <taxon>Polyporales</taxon>
        <taxon>Meruliaceae</taxon>
        <taxon>Hermanssonia</taxon>
    </lineage>
</organism>
<proteinExistence type="predicted"/>
<gene>
    <name evidence="2" type="ORF">PHLCEN_2v11095</name>
</gene>
<evidence type="ECO:0000256" key="1">
    <source>
        <dbReference type="SAM" id="MobiDB-lite"/>
    </source>
</evidence>
<accession>A0A2R6NL09</accession>
<feature type="compositionally biased region" description="Basic and acidic residues" evidence="1">
    <location>
        <begin position="232"/>
        <end position="243"/>
    </location>
</feature>
<keyword evidence="3" id="KW-1185">Reference proteome</keyword>
<feature type="compositionally biased region" description="Basic residues" evidence="1">
    <location>
        <begin position="7"/>
        <end position="23"/>
    </location>
</feature>
<feature type="region of interest" description="Disordered" evidence="1">
    <location>
        <begin position="231"/>
        <end position="252"/>
    </location>
</feature>
<feature type="region of interest" description="Disordered" evidence="1">
    <location>
        <begin position="1"/>
        <end position="74"/>
    </location>
</feature>
<protein>
    <submittedName>
        <fullName evidence="2">Uncharacterized protein</fullName>
    </submittedName>
</protein>
<dbReference type="Proteomes" id="UP000186601">
    <property type="component" value="Unassembled WGS sequence"/>
</dbReference>
<sequence length="252" mass="28119">MPGPCNSRKRRQNQAKKEKRTKSARIFVPESSPEPTQDVPQSIPSSSSRCTSTPPQPTTPPPTYHSEPRRATNTAESLTAAENDLGLLKRPCIEDNGDGPHVRDVHEFLETRFAAPPSVEDPLCAQFALEEVLEMLCAVLPEETATLADRIITSGSSFCFFLAAHRYPTALRSLWGHMADELSDETWDELERPVGKANDLGLSMLLKMTRCHDLGLGQLFFPDQDLTAFPTTEKEEYERDRGRAMAKQNTHP</sequence>
<reference evidence="2 3" key="1">
    <citation type="submission" date="2018-02" db="EMBL/GenBank/DDBJ databases">
        <title>Genome sequence of the basidiomycete white-rot fungus Phlebia centrifuga.</title>
        <authorList>
            <person name="Granchi Z."/>
            <person name="Peng M."/>
            <person name="de Vries R.P."/>
            <person name="Hilden K."/>
            <person name="Makela M.R."/>
            <person name="Grigoriev I."/>
            <person name="Riley R."/>
        </authorList>
    </citation>
    <scope>NUCLEOTIDE SEQUENCE [LARGE SCALE GENOMIC DNA]</scope>
    <source>
        <strain evidence="2 3">FBCC195</strain>
    </source>
</reference>